<dbReference type="InterPro" id="IPR012675">
    <property type="entry name" value="Beta-grasp_dom_sf"/>
</dbReference>
<dbReference type="InterPro" id="IPR036318">
    <property type="entry name" value="FAD-bd_PCMH-like_sf"/>
</dbReference>
<evidence type="ECO:0000259" key="7">
    <source>
        <dbReference type="PROSITE" id="PS51387"/>
    </source>
</evidence>
<sequence length="531" mass="57541">MSSRAIQFYFRGEVQQVEAISPTRTVLQYLREDCHHTGTKEGCAEGDCGACTVVVGELASLDGKECLQLRTVNSCIQFLPTLDGKALFTVEDLAQIQALQTLKDTHSPAINAHSAHAASKTLHPIQQAMVDHHASQCGFCTPGFVMSLWAMYENQTHAPTRTEATEHISGNLCRCTGYRPILDAAIAAYDLPRVTLEREPIISTLKALEALPALSYHIAGQRFFAPRTRAELAVLRIEYPQARLLAGSTDVGLWITKQGRQLSDVIYLGHVTDLKKIDHQDAYIEIGAMVSLTDAFATLTRLDTGWTELARRFASEPIKNAGTLGGNVANGSPIGDSMPALITQSAEIVLQHGASTRRLPLEDFYLDYQKTALMNGEFVAAIRVPISKTIAGMSAYFHTYKIAKRNEQDISAVCGAFAVVLNSAGIVQSARIAYGGMAAIPKRAASCEAALVGQPWSKALIESAKKALQLDFAPLSDGRASAEYRQVIAANLLTRFWFETLPADAATHGAHGQAPHVKRLSDLIPTQAVEG</sequence>
<evidence type="ECO:0000313" key="8">
    <source>
        <dbReference type="EMBL" id="AXI03483.1"/>
    </source>
</evidence>
<dbReference type="SUPFAM" id="SSF56176">
    <property type="entry name" value="FAD-binding/transporter-associated domain-like"/>
    <property type="match status" value="1"/>
</dbReference>
<evidence type="ECO:0000256" key="1">
    <source>
        <dbReference type="ARBA" id="ARBA00022630"/>
    </source>
</evidence>
<dbReference type="Gene3D" id="3.30.390.50">
    <property type="entry name" value="CO dehydrogenase flavoprotein, C-terminal domain"/>
    <property type="match status" value="1"/>
</dbReference>
<dbReference type="InterPro" id="IPR002888">
    <property type="entry name" value="2Fe-2S-bd"/>
</dbReference>
<dbReference type="Proteomes" id="UP000253940">
    <property type="component" value="Chromosome"/>
</dbReference>
<dbReference type="InterPro" id="IPR012175">
    <property type="entry name" value="Xanth_DH_ssu_bac"/>
</dbReference>
<dbReference type="RefSeq" id="WP_114899591.1">
    <property type="nucleotide sequence ID" value="NZ_CP031222.1"/>
</dbReference>
<dbReference type="InterPro" id="IPR016169">
    <property type="entry name" value="FAD-bd_PCMH_sub2"/>
</dbReference>
<dbReference type="InterPro" id="IPR006058">
    <property type="entry name" value="2Fe2S_fd_BS"/>
</dbReference>
<dbReference type="SMART" id="SM01092">
    <property type="entry name" value="CO_deh_flav_C"/>
    <property type="match status" value="1"/>
</dbReference>
<dbReference type="InterPro" id="IPR036884">
    <property type="entry name" value="2Fe-2S-bd_dom_sf"/>
</dbReference>
<evidence type="ECO:0000256" key="2">
    <source>
        <dbReference type="ARBA" id="ARBA00022723"/>
    </source>
</evidence>
<feature type="domain" description="FAD-binding PCMH-type" evidence="7">
    <location>
        <begin position="216"/>
        <end position="389"/>
    </location>
</feature>
<dbReference type="NCBIfam" id="TIGR02963">
    <property type="entry name" value="xanthine_xdhA"/>
    <property type="match status" value="1"/>
</dbReference>
<dbReference type="Pfam" id="PF03450">
    <property type="entry name" value="CO_deh_flav_C"/>
    <property type="match status" value="1"/>
</dbReference>
<dbReference type="InterPro" id="IPR036010">
    <property type="entry name" value="2Fe-2S_ferredoxin-like_sf"/>
</dbReference>
<dbReference type="InterPro" id="IPR002346">
    <property type="entry name" value="Mopterin_DH_FAD-bd"/>
</dbReference>
<keyword evidence="9" id="KW-1185">Reference proteome</keyword>
<accession>A0A345P874</accession>
<name>A0A345P874_9GAMM</name>
<dbReference type="Gene3D" id="1.10.150.120">
    <property type="entry name" value="[2Fe-2S]-binding domain"/>
    <property type="match status" value="1"/>
</dbReference>
<dbReference type="InterPro" id="IPR001041">
    <property type="entry name" value="2Fe-2S_ferredoxin-type"/>
</dbReference>
<dbReference type="InterPro" id="IPR005107">
    <property type="entry name" value="CO_DH_flav_C"/>
</dbReference>
<dbReference type="SUPFAM" id="SSF55447">
    <property type="entry name" value="CO dehydrogenase flavoprotein C-terminal domain-like"/>
    <property type="match status" value="1"/>
</dbReference>
<dbReference type="InterPro" id="IPR036683">
    <property type="entry name" value="CO_DH_flav_C_dom_sf"/>
</dbReference>
<dbReference type="GO" id="GO:0051537">
    <property type="term" value="F:2 iron, 2 sulfur cluster binding"/>
    <property type="evidence" value="ECO:0007669"/>
    <property type="project" value="InterPro"/>
</dbReference>
<proteinExistence type="predicted"/>
<dbReference type="Gene3D" id="3.30.43.10">
    <property type="entry name" value="Uridine Diphospho-n-acetylenolpyruvylglucosamine Reductase, domain 2"/>
    <property type="match status" value="1"/>
</dbReference>
<keyword evidence="5" id="KW-0408">Iron</keyword>
<dbReference type="Pfam" id="PF00941">
    <property type="entry name" value="FAD_binding_5"/>
    <property type="match status" value="1"/>
</dbReference>
<dbReference type="InterPro" id="IPR014307">
    <property type="entry name" value="Xanthine_DH_ssu"/>
</dbReference>
<dbReference type="PROSITE" id="PS51387">
    <property type="entry name" value="FAD_PCMH"/>
    <property type="match status" value="1"/>
</dbReference>
<evidence type="ECO:0000256" key="3">
    <source>
        <dbReference type="ARBA" id="ARBA00022827"/>
    </source>
</evidence>
<keyword evidence="2" id="KW-0479">Metal-binding</keyword>
<dbReference type="PROSITE" id="PS51085">
    <property type="entry name" value="2FE2S_FER_2"/>
    <property type="match status" value="1"/>
</dbReference>
<dbReference type="GO" id="GO:0004854">
    <property type="term" value="F:xanthine dehydrogenase activity"/>
    <property type="evidence" value="ECO:0007669"/>
    <property type="project" value="UniProtKB-EC"/>
</dbReference>
<dbReference type="PIRSF" id="PIRSF036557">
    <property type="entry name" value="XdhA_RC"/>
    <property type="match status" value="1"/>
</dbReference>
<dbReference type="PROSITE" id="PS00197">
    <property type="entry name" value="2FE2S_FER_1"/>
    <property type="match status" value="1"/>
</dbReference>
<dbReference type="OrthoDB" id="9775084at2"/>
<dbReference type="SUPFAM" id="SSF54292">
    <property type="entry name" value="2Fe-2S ferredoxin-like"/>
    <property type="match status" value="1"/>
</dbReference>
<evidence type="ECO:0000256" key="5">
    <source>
        <dbReference type="ARBA" id="ARBA00023004"/>
    </source>
</evidence>
<dbReference type="AlphaFoldDB" id="A0A345P874"/>
<dbReference type="GO" id="GO:0005506">
    <property type="term" value="F:iron ion binding"/>
    <property type="evidence" value="ECO:0007669"/>
    <property type="project" value="InterPro"/>
</dbReference>
<dbReference type="PANTHER" id="PTHR45444:SF3">
    <property type="entry name" value="XANTHINE DEHYDROGENASE"/>
    <property type="match status" value="1"/>
</dbReference>
<dbReference type="InterPro" id="IPR016167">
    <property type="entry name" value="FAD-bd_PCMH_sub1"/>
</dbReference>
<dbReference type="InterPro" id="IPR016166">
    <property type="entry name" value="FAD-bd_PCMH"/>
</dbReference>
<dbReference type="Gene3D" id="3.30.465.10">
    <property type="match status" value="1"/>
</dbReference>
<feature type="domain" description="2Fe-2S ferredoxin-type" evidence="6">
    <location>
        <begin position="4"/>
        <end position="93"/>
    </location>
</feature>
<organism evidence="8 9">
    <name type="scientific">Aquirhabdus parva</name>
    <dbReference type="NCBI Taxonomy" id="2283318"/>
    <lineage>
        <taxon>Bacteria</taxon>
        <taxon>Pseudomonadati</taxon>
        <taxon>Pseudomonadota</taxon>
        <taxon>Gammaproteobacteria</taxon>
        <taxon>Moraxellales</taxon>
        <taxon>Moraxellaceae</taxon>
        <taxon>Aquirhabdus</taxon>
    </lineage>
</organism>
<keyword evidence="3" id="KW-0274">FAD</keyword>
<dbReference type="InterPro" id="IPR016208">
    <property type="entry name" value="Ald_Oxase/xanthine_DH-like"/>
</dbReference>
<evidence type="ECO:0000256" key="4">
    <source>
        <dbReference type="ARBA" id="ARBA00023002"/>
    </source>
</evidence>
<keyword evidence="4 8" id="KW-0560">Oxidoreductase</keyword>
<dbReference type="EC" id="1.17.1.4" evidence="8"/>
<protein>
    <submittedName>
        <fullName evidence="8">Xanthine dehydrogenase small subunit</fullName>
        <ecNumber evidence="8">1.17.1.4</ecNumber>
    </submittedName>
</protein>
<dbReference type="SUPFAM" id="SSF47741">
    <property type="entry name" value="CO dehydrogenase ISP C-domain like"/>
    <property type="match status" value="1"/>
</dbReference>
<dbReference type="EMBL" id="CP031222">
    <property type="protein sequence ID" value="AXI03483.1"/>
    <property type="molecule type" value="Genomic_DNA"/>
</dbReference>
<reference evidence="8 9" key="1">
    <citation type="submission" date="2018-07" db="EMBL/GenBank/DDBJ databases">
        <title>Genome sequencing of Moraxellaceae gen. HYN0046.</title>
        <authorList>
            <person name="Kim M."/>
            <person name="Yi H."/>
        </authorList>
    </citation>
    <scope>NUCLEOTIDE SEQUENCE [LARGE SCALE GENOMIC DNA]</scope>
    <source>
        <strain evidence="8 9">HYN0046</strain>
    </source>
</reference>
<dbReference type="CDD" id="cd00207">
    <property type="entry name" value="fer2"/>
    <property type="match status" value="1"/>
</dbReference>
<evidence type="ECO:0000313" key="9">
    <source>
        <dbReference type="Proteomes" id="UP000253940"/>
    </source>
</evidence>
<dbReference type="Gene3D" id="3.10.20.30">
    <property type="match status" value="1"/>
</dbReference>
<dbReference type="Pfam" id="PF00111">
    <property type="entry name" value="Fer2"/>
    <property type="match status" value="1"/>
</dbReference>
<dbReference type="PANTHER" id="PTHR45444">
    <property type="entry name" value="XANTHINE DEHYDROGENASE"/>
    <property type="match status" value="1"/>
</dbReference>
<gene>
    <name evidence="8" type="primary">xdhA</name>
    <name evidence="8" type="ORF">HYN46_11920</name>
</gene>
<dbReference type="GO" id="GO:0071949">
    <property type="term" value="F:FAD binding"/>
    <property type="evidence" value="ECO:0007669"/>
    <property type="project" value="InterPro"/>
</dbReference>
<keyword evidence="1" id="KW-0285">Flavoprotein</keyword>
<dbReference type="Pfam" id="PF01799">
    <property type="entry name" value="Fer2_2"/>
    <property type="match status" value="1"/>
</dbReference>
<dbReference type="KEGG" id="mbah:HYN46_11920"/>
<evidence type="ECO:0000259" key="6">
    <source>
        <dbReference type="PROSITE" id="PS51085"/>
    </source>
</evidence>